<dbReference type="PANTHER" id="PTHR24413">
    <property type="entry name" value="SPECKLE-TYPE POZ PROTEIN"/>
    <property type="match status" value="1"/>
</dbReference>
<dbReference type="FunFam" id="1.25.40.420:FF:000026">
    <property type="entry name" value="BTB/POZ domain-containing protein"/>
    <property type="match status" value="1"/>
</dbReference>
<evidence type="ECO:0000313" key="5">
    <source>
        <dbReference type="Proteomes" id="UP000623129"/>
    </source>
</evidence>
<dbReference type="Pfam" id="PF00651">
    <property type="entry name" value="BTB"/>
    <property type="match status" value="1"/>
</dbReference>
<dbReference type="CDD" id="cd18186">
    <property type="entry name" value="BTB_POZ_ZBTB_KLHL-like"/>
    <property type="match status" value="1"/>
</dbReference>
<dbReference type="PROSITE" id="PS50097">
    <property type="entry name" value="BTB"/>
    <property type="match status" value="1"/>
</dbReference>
<comment type="pathway">
    <text evidence="1">Protein modification; protein ubiquitination.</text>
</comment>
<feature type="domain" description="BTB" evidence="3">
    <location>
        <begin position="72"/>
        <end position="140"/>
    </location>
</feature>
<reference evidence="4" key="1">
    <citation type="submission" date="2020-01" db="EMBL/GenBank/DDBJ databases">
        <title>Genome sequence of Kobresia littledalei, the first chromosome-level genome in the family Cyperaceae.</title>
        <authorList>
            <person name="Qu G."/>
        </authorList>
    </citation>
    <scope>NUCLEOTIDE SEQUENCE</scope>
    <source>
        <strain evidence="4">C.B.Clarke</strain>
        <tissue evidence="4">Leaf</tissue>
    </source>
</reference>
<accession>A0A833VX93</accession>
<sequence>MYCQSCREEYGEEEAGTCKECYEEASETEEELHREIDHLKSLLSFLRLEPPSSHITSTASAGLLLLHSAASDHATGSIADSSGVLAHRAVLVSRSPVFKAMLENEMEESRSGVIRIPDASAKVLRSFIDYLYTAETPLDEDIAPDLLILAEKYQVNHLKVFCETYMTSRVNHENAIACYAFAHQHNAKQLMEAAFSLIIENMASLRDREEYKELVERDPRLVVEIYEGYLSRQANLAGTKDSSVKKI</sequence>
<dbReference type="OrthoDB" id="6359816at2759"/>
<dbReference type="SUPFAM" id="SSF54695">
    <property type="entry name" value="POZ domain"/>
    <property type="match status" value="1"/>
</dbReference>
<protein>
    <submittedName>
        <fullName evidence="4">BTB/POZ domain-containing protein</fullName>
    </submittedName>
</protein>
<feature type="coiled-coil region" evidence="2">
    <location>
        <begin position="22"/>
        <end position="49"/>
    </location>
</feature>
<keyword evidence="5" id="KW-1185">Reference proteome</keyword>
<organism evidence="4 5">
    <name type="scientific">Carex littledalei</name>
    <dbReference type="NCBI Taxonomy" id="544730"/>
    <lineage>
        <taxon>Eukaryota</taxon>
        <taxon>Viridiplantae</taxon>
        <taxon>Streptophyta</taxon>
        <taxon>Embryophyta</taxon>
        <taxon>Tracheophyta</taxon>
        <taxon>Spermatophyta</taxon>
        <taxon>Magnoliopsida</taxon>
        <taxon>Liliopsida</taxon>
        <taxon>Poales</taxon>
        <taxon>Cyperaceae</taxon>
        <taxon>Cyperoideae</taxon>
        <taxon>Cariceae</taxon>
        <taxon>Carex</taxon>
        <taxon>Carex subgen. Euthyceras</taxon>
    </lineage>
</organism>
<dbReference type="Gene3D" id="3.30.710.10">
    <property type="entry name" value="Potassium Channel Kv1.1, Chain A"/>
    <property type="match status" value="1"/>
</dbReference>
<evidence type="ECO:0000313" key="4">
    <source>
        <dbReference type="EMBL" id="KAF3339328.1"/>
    </source>
</evidence>
<comment type="caution">
    <text evidence="4">The sequence shown here is derived from an EMBL/GenBank/DDBJ whole genome shotgun (WGS) entry which is preliminary data.</text>
</comment>
<evidence type="ECO:0000256" key="1">
    <source>
        <dbReference type="ARBA" id="ARBA00004906"/>
    </source>
</evidence>
<evidence type="ECO:0000256" key="2">
    <source>
        <dbReference type="SAM" id="Coils"/>
    </source>
</evidence>
<name>A0A833VX93_9POAL</name>
<dbReference type="InterPro" id="IPR011333">
    <property type="entry name" value="SKP1/BTB/POZ_sf"/>
</dbReference>
<dbReference type="CDD" id="cd14733">
    <property type="entry name" value="BACK"/>
    <property type="match status" value="1"/>
</dbReference>
<evidence type="ECO:0000259" key="3">
    <source>
        <dbReference type="PROSITE" id="PS50097"/>
    </source>
</evidence>
<gene>
    <name evidence="4" type="ORF">FCM35_KLT16799</name>
</gene>
<dbReference type="Proteomes" id="UP000623129">
    <property type="component" value="Unassembled WGS sequence"/>
</dbReference>
<dbReference type="Gene3D" id="1.25.40.420">
    <property type="match status" value="1"/>
</dbReference>
<dbReference type="EMBL" id="SWLB01000004">
    <property type="protein sequence ID" value="KAF3339328.1"/>
    <property type="molecule type" value="Genomic_DNA"/>
</dbReference>
<dbReference type="SMART" id="SM00225">
    <property type="entry name" value="BTB"/>
    <property type="match status" value="1"/>
</dbReference>
<dbReference type="AlphaFoldDB" id="A0A833VX93"/>
<dbReference type="InterPro" id="IPR000210">
    <property type="entry name" value="BTB/POZ_dom"/>
</dbReference>
<proteinExistence type="predicted"/>
<keyword evidence="2" id="KW-0175">Coiled coil</keyword>